<keyword evidence="3 8" id="KW-0732">Signal</keyword>
<dbReference type="Pfam" id="PF00085">
    <property type="entry name" value="Thioredoxin"/>
    <property type="match status" value="1"/>
</dbReference>
<keyword evidence="5" id="KW-0472">Membrane</keyword>
<evidence type="ECO:0000256" key="1">
    <source>
        <dbReference type="ARBA" id="ARBA00004167"/>
    </source>
</evidence>
<evidence type="ECO:0000256" key="3">
    <source>
        <dbReference type="ARBA" id="ARBA00022729"/>
    </source>
</evidence>
<dbReference type="InterPro" id="IPR044606">
    <property type="entry name" value="APRL4/6"/>
</dbReference>
<dbReference type="eggNOG" id="KOG2640">
    <property type="taxonomic scope" value="Eukaryota"/>
</dbReference>
<feature type="domain" description="Thioredoxin" evidence="9">
    <location>
        <begin position="94"/>
        <end position="234"/>
    </location>
</feature>
<keyword evidence="2" id="KW-0812">Transmembrane</keyword>
<keyword evidence="6" id="KW-0325">Glycoprotein</keyword>
<reference evidence="10" key="1">
    <citation type="submission" date="2015-04" db="UniProtKB">
        <authorList>
            <consortium name="EnsemblPlants"/>
        </authorList>
    </citation>
    <scope>IDENTIFICATION</scope>
    <source>
        <strain evidence="10">SL10</strain>
    </source>
</reference>
<evidence type="ECO:0000313" key="11">
    <source>
        <dbReference type="Proteomes" id="UP000006591"/>
    </source>
</evidence>
<dbReference type="AlphaFoldDB" id="A0A0E0IBR0"/>
<feature type="region of interest" description="Disordered" evidence="7">
    <location>
        <begin position="50"/>
        <end position="70"/>
    </location>
</feature>
<dbReference type="PROSITE" id="PS51352">
    <property type="entry name" value="THIOREDOXIN_2"/>
    <property type="match status" value="1"/>
</dbReference>
<dbReference type="Gene3D" id="3.40.30.10">
    <property type="entry name" value="Glutaredoxin"/>
    <property type="match status" value="1"/>
</dbReference>
<dbReference type="SUPFAM" id="SSF52833">
    <property type="entry name" value="Thioredoxin-like"/>
    <property type="match status" value="1"/>
</dbReference>
<dbReference type="Proteomes" id="UP000006591">
    <property type="component" value="Chromosome 8"/>
</dbReference>
<feature type="signal peptide" evidence="8">
    <location>
        <begin position="1"/>
        <end position="26"/>
    </location>
</feature>
<dbReference type="STRING" id="4536.A0A0E0IBR0"/>
<evidence type="ECO:0000256" key="6">
    <source>
        <dbReference type="ARBA" id="ARBA00023180"/>
    </source>
</evidence>
<dbReference type="CDD" id="cd02999">
    <property type="entry name" value="PDI_a_ERp44_like"/>
    <property type="match status" value="1"/>
</dbReference>
<evidence type="ECO:0000256" key="8">
    <source>
        <dbReference type="SAM" id="SignalP"/>
    </source>
</evidence>
<proteinExistence type="predicted"/>
<keyword evidence="4" id="KW-1133">Transmembrane helix</keyword>
<accession>A0A0E0IBR0</accession>
<evidence type="ECO:0000256" key="7">
    <source>
        <dbReference type="SAM" id="MobiDB-lite"/>
    </source>
</evidence>
<protein>
    <recommendedName>
        <fullName evidence="9">Thioredoxin domain-containing protein</fullName>
    </recommendedName>
</protein>
<feature type="chain" id="PRO_5002362549" description="Thioredoxin domain-containing protein" evidence="8">
    <location>
        <begin position="27"/>
        <end position="307"/>
    </location>
</feature>
<evidence type="ECO:0000256" key="4">
    <source>
        <dbReference type="ARBA" id="ARBA00022989"/>
    </source>
</evidence>
<evidence type="ECO:0000256" key="5">
    <source>
        <dbReference type="ARBA" id="ARBA00023136"/>
    </source>
</evidence>
<keyword evidence="11" id="KW-1185">Reference proteome</keyword>
<dbReference type="OMA" id="KQAWRMR"/>
<dbReference type="PANTHER" id="PTHR46854">
    <property type="entry name" value="5'-ADENYLYLSULFATE REDUCTASE-LIKE 4-RELATED"/>
    <property type="match status" value="1"/>
</dbReference>
<dbReference type="EnsemblPlants" id="ONIVA08G15370.1">
    <property type="protein sequence ID" value="ONIVA08G15370.1"/>
    <property type="gene ID" value="ONIVA08G15370"/>
</dbReference>
<sequence length="307" mass="33762">MAAATASASASASAAAFLLLPLLAAAATAGHGVCPRQPAAAAVLPRQAPAASSSSSSSSSSCPAAGSPGHRAHHVGVVEIGSGRLKYIEIYVRIMIGPLNVEFILHFMCQGDDVVLQKAVTLVLQNREDFVAILFYASWCPFSKIFRTDFQKLSSFFPTIAHFSFEESCIKPRMLSRYGVRAFPTLFLVNSTMRVRYHGSRTMNSLAMFYKDVTGMNPVSLDAISLERMEEAVNIIENDKKTEQGDSLFMFARSPDRLLHQDTCLALASSFVLMRLLCFLLPKLNACVKQAWRMQFYELKRLFPSLS</sequence>
<dbReference type="PANTHER" id="PTHR46854:SF2">
    <property type="entry name" value="5'-ADENYLYLSULFATE REDUCTASE-LIKE 4"/>
    <property type="match status" value="1"/>
</dbReference>
<dbReference type="GO" id="GO:0016020">
    <property type="term" value="C:membrane"/>
    <property type="evidence" value="ECO:0007669"/>
    <property type="project" value="UniProtKB-SubCell"/>
</dbReference>
<feature type="compositionally biased region" description="Low complexity" evidence="7">
    <location>
        <begin position="50"/>
        <end position="68"/>
    </location>
</feature>
<comment type="subcellular location">
    <subcellularLocation>
        <location evidence="1">Membrane</location>
        <topology evidence="1">Single-pass membrane protein</topology>
    </subcellularLocation>
</comment>
<dbReference type="InterPro" id="IPR036249">
    <property type="entry name" value="Thioredoxin-like_sf"/>
</dbReference>
<organism evidence="10">
    <name type="scientific">Oryza nivara</name>
    <name type="common">Indian wild rice</name>
    <name type="synonym">Oryza sativa f. spontanea</name>
    <dbReference type="NCBI Taxonomy" id="4536"/>
    <lineage>
        <taxon>Eukaryota</taxon>
        <taxon>Viridiplantae</taxon>
        <taxon>Streptophyta</taxon>
        <taxon>Embryophyta</taxon>
        <taxon>Tracheophyta</taxon>
        <taxon>Spermatophyta</taxon>
        <taxon>Magnoliopsida</taxon>
        <taxon>Liliopsida</taxon>
        <taxon>Poales</taxon>
        <taxon>Poaceae</taxon>
        <taxon>BOP clade</taxon>
        <taxon>Oryzoideae</taxon>
        <taxon>Oryzeae</taxon>
        <taxon>Oryzinae</taxon>
        <taxon>Oryza</taxon>
    </lineage>
</organism>
<name>A0A0E0IBR0_ORYNI</name>
<evidence type="ECO:0000256" key="2">
    <source>
        <dbReference type="ARBA" id="ARBA00022692"/>
    </source>
</evidence>
<evidence type="ECO:0000259" key="9">
    <source>
        <dbReference type="PROSITE" id="PS51352"/>
    </source>
</evidence>
<dbReference type="Gramene" id="ONIVA08G15370.1">
    <property type="protein sequence ID" value="ONIVA08G15370.1"/>
    <property type="gene ID" value="ONIVA08G15370"/>
</dbReference>
<reference evidence="10" key="2">
    <citation type="submission" date="2018-04" db="EMBL/GenBank/DDBJ databases">
        <title>OnivRS2 (Oryza nivara Reference Sequence Version 2).</title>
        <authorList>
            <person name="Zhang J."/>
            <person name="Kudrna D."/>
            <person name="Lee S."/>
            <person name="Talag J."/>
            <person name="Rajasekar S."/>
            <person name="Welchert J."/>
            <person name="Hsing Y.-I."/>
            <person name="Wing R.A."/>
        </authorList>
    </citation>
    <scope>NUCLEOTIDE SEQUENCE [LARGE SCALE GENOMIC DNA]</scope>
    <source>
        <strain evidence="10">SL10</strain>
    </source>
</reference>
<evidence type="ECO:0000313" key="10">
    <source>
        <dbReference type="EnsemblPlants" id="ONIVA08G15370.1"/>
    </source>
</evidence>
<dbReference type="InterPro" id="IPR013766">
    <property type="entry name" value="Thioredoxin_domain"/>
</dbReference>